<accession>A0A9P1D398</accession>
<evidence type="ECO:0000313" key="2">
    <source>
        <dbReference type="EMBL" id="CAI4002121.1"/>
    </source>
</evidence>
<feature type="region of interest" description="Disordered" evidence="1">
    <location>
        <begin position="231"/>
        <end position="254"/>
    </location>
</feature>
<dbReference type="OrthoDB" id="10565341at2759"/>
<dbReference type="EMBL" id="CAMXCT010003046">
    <property type="protein sequence ID" value="CAI4002121.1"/>
    <property type="molecule type" value="Genomic_DNA"/>
</dbReference>
<evidence type="ECO:0000313" key="3">
    <source>
        <dbReference type="EMBL" id="CAL4789433.1"/>
    </source>
</evidence>
<protein>
    <submittedName>
        <fullName evidence="2">Uncharacterized protein</fullName>
    </submittedName>
</protein>
<evidence type="ECO:0000313" key="4">
    <source>
        <dbReference type="Proteomes" id="UP001152797"/>
    </source>
</evidence>
<feature type="compositionally biased region" description="Low complexity" evidence="1">
    <location>
        <begin position="231"/>
        <end position="241"/>
    </location>
</feature>
<dbReference type="Proteomes" id="UP001152797">
    <property type="component" value="Unassembled WGS sequence"/>
</dbReference>
<proteinExistence type="predicted"/>
<comment type="caution">
    <text evidence="2">The sequence shown here is derived from an EMBL/GenBank/DDBJ whole genome shotgun (WGS) entry which is preliminary data.</text>
</comment>
<dbReference type="AlphaFoldDB" id="A0A9P1D398"/>
<keyword evidence="4" id="KW-1185">Reference proteome</keyword>
<reference evidence="3 4" key="2">
    <citation type="submission" date="2024-05" db="EMBL/GenBank/DDBJ databases">
        <authorList>
            <person name="Chen Y."/>
            <person name="Shah S."/>
            <person name="Dougan E. K."/>
            <person name="Thang M."/>
            <person name="Chan C."/>
        </authorList>
    </citation>
    <scope>NUCLEOTIDE SEQUENCE [LARGE SCALE GENOMIC DNA]</scope>
</reference>
<name>A0A9P1D398_9DINO</name>
<dbReference type="EMBL" id="CAMXCT030003046">
    <property type="protein sequence ID" value="CAL4789433.1"/>
    <property type="molecule type" value="Genomic_DNA"/>
</dbReference>
<dbReference type="EMBL" id="CAMXCT020003046">
    <property type="protein sequence ID" value="CAL1155496.1"/>
    <property type="molecule type" value="Genomic_DNA"/>
</dbReference>
<reference evidence="2" key="1">
    <citation type="submission" date="2022-10" db="EMBL/GenBank/DDBJ databases">
        <authorList>
            <person name="Chen Y."/>
            <person name="Dougan E. K."/>
            <person name="Chan C."/>
            <person name="Rhodes N."/>
            <person name="Thang M."/>
        </authorList>
    </citation>
    <scope>NUCLEOTIDE SEQUENCE</scope>
</reference>
<evidence type="ECO:0000256" key="1">
    <source>
        <dbReference type="SAM" id="MobiDB-lite"/>
    </source>
</evidence>
<feature type="non-terminal residue" evidence="2">
    <location>
        <position position="1"/>
    </location>
</feature>
<organism evidence="2">
    <name type="scientific">Cladocopium goreaui</name>
    <dbReference type="NCBI Taxonomy" id="2562237"/>
    <lineage>
        <taxon>Eukaryota</taxon>
        <taxon>Sar</taxon>
        <taxon>Alveolata</taxon>
        <taxon>Dinophyceae</taxon>
        <taxon>Suessiales</taxon>
        <taxon>Symbiodiniaceae</taxon>
        <taxon>Cladocopium</taxon>
    </lineage>
</organism>
<sequence length="272" mass="29211">CLALISVAAEQAAPSLTSHESSAHLRQISRHSADMNEQVVSEHRQKLQMHHKEVMAKLGMAKIAAVSAVPNASEVFSTSMPGFFERSSVVQPVAARLSKGELERFLKKLSDACEGQFKQMLKGDGKVQELHRFGTKDHNTSKKSCAALDGALCATHARVQQRAQSDIEGRRLLSKSDVVGESCLPRSCIQEHDLHLVAAMMQQKAVESLGATIAGQQPAEVLLDVDCSKSGGSSYSSTSEWSMERAGPTRSSARGSVPVAAAMGLLAWMAWG</sequence>
<gene>
    <name evidence="2" type="ORF">C1SCF055_LOCUS28094</name>
</gene>